<dbReference type="AlphaFoldDB" id="A0A5J4WVD8"/>
<keyword evidence="1" id="KW-0812">Transmembrane</keyword>
<feature type="transmembrane region" description="Helical" evidence="1">
    <location>
        <begin position="29"/>
        <end position="47"/>
    </location>
</feature>
<keyword evidence="1" id="KW-1133">Transmembrane helix</keyword>
<protein>
    <submittedName>
        <fullName evidence="2">Uncharacterized protein</fullName>
    </submittedName>
</protein>
<accession>A0A5J4WVD8</accession>
<organism evidence="2 3">
    <name type="scientific">Streblomastix strix</name>
    <dbReference type="NCBI Taxonomy" id="222440"/>
    <lineage>
        <taxon>Eukaryota</taxon>
        <taxon>Metamonada</taxon>
        <taxon>Preaxostyla</taxon>
        <taxon>Oxymonadida</taxon>
        <taxon>Streblomastigidae</taxon>
        <taxon>Streblomastix</taxon>
    </lineage>
</organism>
<dbReference type="EMBL" id="SNRW01000835">
    <property type="protein sequence ID" value="KAA6399014.1"/>
    <property type="molecule type" value="Genomic_DNA"/>
</dbReference>
<comment type="caution">
    <text evidence="2">The sequence shown here is derived from an EMBL/GenBank/DDBJ whole genome shotgun (WGS) entry which is preliminary data.</text>
</comment>
<proteinExistence type="predicted"/>
<evidence type="ECO:0000313" key="3">
    <source>
        <dbReference type="Proteomes" id="UP000324800"/>
    </source>
</evidence>
<evidence type="ECO:0000256" key="1">
    <source>
        <dbReference type="SAM" id="Phobius"/>
    </source>
</evidence>
<reference evidence="2 3" key="1">
    <citation type="submission" date="2019-03" db="EMBL/GenBank/DDBJ databases">
        <title>Single cell metagenomics reveals metabolic interactions within the superorganism composed of flagellate Streblomastix strix and complex community of Bacteroidetes bacteria on its surface.</title>
        <authorList>
            <person name="Treitli S.C."/>
            <person name="Kolisko M."/>
            <person name="Husnik F."/>
            <person name="Keeling P."/>
            <person name="Hampl V."/>
        </authorList>
    </citation>
    <scope>NUCLEOTIDE SEQUENCE [LARGE SCALE GENOMIC DNA]</scope>
    <source>
        <strain evidence="2">ST1C</strain>
    </source>
</reference>
<keyword evidence="1" id="KW-0472">Membrane</keyword>
<gene>
    <name evidence="2" type="ORF">EZS28_005458</name>
</gene>
<evidence type="ECO:0000313" key="2">
    <source>
        <dbReference type="EMBL" id="KAA6399014.1"/>
    </source>
</evidence>
<sequence>MKASNSEQEPSTIHINLINEPTIDSEELTTTYCVSILAVLGMLHIVVDRAREAKREGREYGGSFMIFGEAEIEHEDNEVALRKKSKLIKGIN</sequence>
<dbReference type="Proteomes" id="UP000324800">
    <property type="component" value="Unassembled WGS sequence"/>
</dbReference>
<name>A0A5J4WVD8_9EUKA</name>